<dbReference type="EMBL" id="JAPJZI010000001">
    <property type="protein sequence ID" value="MDA5398838.1"/>
    <property type="molecule type" value="Genomic_DNA"/>
</dbReference>
<name>A0A9X3UHP3_9HYPH</name>
<gene>
    <name evidence="2" type="ORF">OQ273_09680</name>
</gene>
<evidence type="ECO:0000313" key="3">
    <source>
        <dbReference type="Proteomes" id="UP001151234"/>
    </source>
</evidence>
<dbReference type="AlphaFoldDB" id="A0A9X3UHP3"/>
<evidence type="ECO:0000256" key="1">
    <source>
        <dbReference type="SAM" id="SignalP"/>
    </source>
</evidence>
<dbReference type="Proteomes" id="UP001151234">
    <property type="component" value="Unassembled WGS sequence"/>
</dbReference>
<comment type="caution">
    <text evidence="2">The sequence shown here is derived from an EMBL/GenBank/DDBJ whole genome shotgun (WGS) entry which is preliminary data.</text>
</comment>
<dbReference type="PANTHER" id="PTHR37549">
    <property type="entry name" value="LIPOPROTEIN LPRI"/>
    <property type="match status" value="1"/>
</dbReference>
<feature type="signal peptide" evidence="1">
    <location>
        <begin position="1"/>
        <end position="29"/>
    </location>
</feature>
<organism evidence="2 3">
    <name type="scientific">Hoeflea prorocentri</name>
    <dbReference type="NCBI Taxonomy" id="1922333"/>
    <lineage>
        <taxon>Bacteria</taxon>
        <taxon>Pseudomonadati</taxon>
        <taxon>Pseudomonadota</taxon>
        <taxon>Alphaproteobacteria</taxon>
        <taxon>Hyphomicrobiales</taxon>
        <taxon>Rhizobiaceae</taxon>
        <taxon>Hoeflea</taxon>
    </lineage>
</organism>
<dbReference type="RefSeq" id="WP_267990240.1">
    <property type="nucleotide sequence ID" value="NZ_JAPJZI010000001.1"/>
</dbReference>
<feature type="chain" id="PRO_5040759276" description="Lysozyme inhibitor LprI N-terminal domain-containing protein" evidence="1">
    <location>
        <begin position="30"/>
        <end position="125"/>
    </location>
</feature>
<dbReference type="InterPro" id="IPR052755">
    <property type="entry name" value="Lysozyme_Inhibitor_LprI"/>
</dbReference>
<proteinExistence type="predicted"/>
<evidence type="ECO:0008006" key="4">
    <source>
        <dbReference type="Google" id="ProtNLM"/>
    </source>
</evidence>
<keyword evidence="3" id="KW-1185">Reference proteome</keyword>
<evidence type="ECO:0000313" key="2">
    <source>
        <dbReference type="EMBL" id="MDA5398838.1"/>
    </source>
</evidence>
<protein>
    <recommendedName>
        <fullName evidence="4">Lysozyme inhibitor LprI N-terminal domain-containing protein</fullName>
    </recommendedName>
</protein>
<reference evidence="2" key="1">
    <citation type="submission" date="2022-11" db="EMBL/GenBank/DDBJ databases">
        <title>Draft genome sequence of Hoeflea poritis E7-10 and Hoeflea prorocentri PM5-8, separated from scleractinian coral Porites lutea and marine dinoflagellate.</title>
        <authorList>
            <person name="Zhang G."/>
            <person name="Wei Q."/>
            <person name="Cai L."/>
        </authorList>
    </citation>
    <scope>NUCLEOTIDE SEQUENCE</scope>
    <source>
        <strain evidence="2">PM5-8</strain>
    </source>
</reference>
<dbReference type="PANTHER" id="PTHR37549:SF1">
    <property type="entry name" value="LIPOPROTEIN LPRI"/>
    <property type="match status" value="1"/>
</dbReference>
<accession>A0A9X3UHP3</accession>
<sequence length="125" mass="13469">MRHFNKLSNTFAIVVLCAASIAWVTAAGAASFDCSQAKAADEKAICSDAQLSAMDSQMAGLWYGYKAMPLLMGASGNRQDEAQAFLKSRTACGADTACLTKLYEQRIATLQKNIDWAVKNYCGNQ</sequence>
<dbReference type="GO" id="GO:0005576">
    <property type="term" value="C:extracellular region"/>
    <property type="evidence" value="ECO:0007669"/>
    <property type="project" value="TreeGrafter"/>
</dbReference>
<keyword evidence="1" id="KW-0732">Signal</keyword>